<dbReference type="InterPro" id="IPR052523">
    <property type="entry name" value="Trichothecene_AcTrans"/>
</dbReference>
<protein>
    <recommendedName>
        <fullName evidence="3">N-acetyltransferase domain-containing protein</fullName>
    </recommendedName>
</protein>
<dbReference type="EMBL" id="MU001508">
    <property type="protein sequence ID" value="KAF2440057.1"/>
    <property type="molecule type" value="Genomic_DNA"/>
</dbReference>
<reference evidence="1" key="1">
    <citation type="journal article" date="2020" name="Stud. Mycol.">
        <title>101 Dothideomycetes genomes: a test case for predicting lifestyles and emergence of pathogens.</title>
        <authorList>
            <person name="Haridas S."/>
            <person name="Albert R."/>
            <person name="Binder M."/>
            <person name="Bloem J."/>
            <person name="Labutti K."/>
            <person name="Salamov A."/>
            <person name="Andreopoulos B."/>
            <person name="Baker S."/>
            <person name="Barry K."/>
            <person name="Bills G."/>
            <person name="Bluhm B."/>
            <person name="Cannon C."/>
            <person name="Castanera R."/>
            <person name="Culley D."/>
            <person name="Daum C."/>
            <person name="Ezra D."/>
            <person name="Gonzalez J."/>
            <person name="Henrissat B."/>
            <person name="Kuo A."/>
            <person name="Liang C."/>
            <person name="Lipzen A."/>
            <person name="Lutzoni F."/>
            <person name="Magnuson J."/>
            <person name="Mondo S."/>
            <person name="Nolan M."/>
            <person name="Ohm R."/>
            <person name="Pangilinan J."/>
            <person name="Park H.-J."/>
            <person name="Ramirez L."/>
            <person name="Alfaro M."/>
            <person name="Sun H."/>
            <person name="Tritt A."/>
            <person name="Yoshinaga Y."/>
            <person name="Zwiers L.-H."/>
            <person name="Turgeon B."/>
            <person name="Goodwin S."/>
            <person name="Spatafora J."/>
            <person name="Crous P."/>
            <person name="Grigoriev I."/>
        </authorList>
    </citation>
    <scope>NUCLEOTIDE SEQUENCE</scope>
    <source>
        <strain evidence="1">CBS 690.94</strain>
    </source>
</reference>
<evidence type="ECO:0000313" key="2">
    <source>
        <dbReference type="Proteomes" id="UP000799764"/>
    </source>
</evidence>
<evidence type="ECO:0008006" key="3">
    <source>
        <dbReference type="Google" id="ProtNLM"/>
    </source>
</evidence>
<evidence type="ECO:0000313" key="1">
    <source>
        <dbReference type="EMBL" id="KAF2440057.1"/>
    </source>
</evidence>
<proteinExistence type="predicted"/>
<accession>A0A9P4P9Z3</accession>
<sequence length="175" mass="19913">MSTDICLIDRGKDWDAIKQLIAKSPRSTPGSLASVEKERNSNSGCYITKAVDTTTNEIVGTSVWFIHTSQKQRGCWTGPTTRPHVYLYLIFTQRMDEGDRNAQSLMQWGLDRADSLGLEVWTYSSSPETPLYCGNGFTEIEEILTEYPPVWSLQRSAIDNRRVHKEAYISTHGFW</sequence>
<name>A0A9P4P9Z3_9PLEO</name>
<keyword evidence="2" id="KW-1185">Reference proteome</keyword>
<dbReference type="PANTHER" id="PTHR42791">
    <property type="entry name" value="GNAT FAMILY ACETYLTRANSFERASE"/>
    <property type="match status" value="1"/>
</dbReference>
<comment type="caution">
    <text evidence="1">The sequence shown here is derived from an EMBL/GenBank/DDBJ whole genome shotgun (WGS) entry which is preliminary data.</text>
</comment>
<dbReference type="AlphaFoldDB" id="A0A9P4P9Z3"/>
<dbReference type="OrthoDB" id="410198at2759"/>
<dbReference type="Gene3D" id="3.40.630.30">
    <property type="match status" value="1"/>
</dbReference>
<dbReference type="PANTHER" id="PTHR42791:SF5">
    <property type="entry name" value="HYPOTHETICAL ACETYLTRANSFERASE (EUROFUNG)"/>
    <property type="match status" value="1"/>
</dbReference>
<organism evidence="1 2">
    <name type="scientific">Karstenula rhodostoma CBS 690.94</name>
    <dbReference type="NCBI Taxonomy" id="1392251"/>
    <lineage>
        <taxon>Eukaryota</taxon>
        <taxon>Fungi</taxon>
        <taxon>Dikarya</taxon>
        <taxon>Ascomycota</taxon>
        <taxon>Pezizomycotina</taxon>
        <taxon>Dothideomycetes</taxon>
        <taxon>Pleosporomycetidae</taxon>
        <taxon>Pleosporales</taxon>
        <taxon>Massarineae</taxon>
        <taxon>Didymosphaeriaceae</taxon>
        <taxon>Karstenula</taxon>
    </lineage>
</organism>
<dbReference type="InterPro" id="IPR016181">
    <property type="entry name" value="Acyl_CoA_acyltransferase"/>
</dbReference>
<dbReference type="SUPFAM" id="SSF55729">
    <property type="entry name" value="Acyl-CoA N-acyltransferases (Nat)"/>
    <property type="match status" value="1"/>
</dbReference>
<gene>
    <name evidence="1" type="ORF">P171DRAFT_476416</name>
</gene>
<dbReference type="Proteomes" id="UP000799764">
    <property type="component" value="Unassembled WGS sequence"/>
</dbReference>